<comment type="similarity">
    <text evidence="2">Belongs to the cytochrome P450 family.</text>
</comment>
<keyword evidence="4 10" id="KW-0863">Zinc-finger</keyword>
<dbReference type="GO" id="GO:0005737">
    <property type="term" value="C:cytoplasm"/>
    <property type="evidence" value="ECO:0007669"/>
    <property type="project" value="TreeGrafter"/>
</dbReference>
<dbReference type="Gene3D" id="4.10.1110.10">
    <property type="entry name" value="AN1-like Zinc finger"/>
    <property type="match status" value="2"/>
</dbReference>
<dbReference type="Pfam" id="PF25327">
    <property type="entry name" value="UBL_ZFAND1"/>
    <property type="match status" value="1"/>
</dbReference>
<evidence type="ECO:0000313" key="12">
    <source>
        <dbReference type="Proteomes" id="UP000095287"/>
    </source>
</evidence>
<dbReference type="PRINTS" id="PR00385">
    <property type="entry name" value="P450"/>
</dbReference>
<dbReference type="CDD" id="cd20617">
    <property type="entry name" value="CYP1_2-like"/>
    <property type="match status" value="1"/>
</dbReference>
<evidence type="ECO:0000256" key="1">
    <source>
        <dbReference type="ARBA" id="ARBA00001971"/>
    </source>
</evidence>
<dbReference type="InterPro" id="IPR057358">
    <property type="entry name" value="UBL_ZFAND1-like"/>
</dbReference>
<keyword evidence="7 9" id="KW-0408">Iron</keyword>
<dbReference type="SMART" id="SM00154">
    <property type="entry name" value="ZnF_AN1"/>
    <property type="match status" value="2"/>
</dbReference>
<dbReference type="SUPFAM" id="SSF118310">
    <property type="entry name" value="AN1-like Zinc finger"/>
    <property type="match status" value="2"/>
</dbReference>
<dbReference type="Proteomes" id="UP000095287">
    <property type="component" value="Unplaced"/>
</dbReference>
<keyword evidence="8" id="KW-0503">Monooxygenase</keyword>
<keyword evidence="5" id="KW-0862">Zinc</keyword>
<dbReference type="InterPro" id="IPR002401">
    <property type="entry name" value="Cyt_P450_E_grp-I"/>
</dbReference>
<dbReference type="WBParaSite" id="L893_g6094.t2">
    <property type="protein sequence ID" value="L893_g6094.t2"/>
    <property type="gene ID" value="L893_g6094"/>
</dbReference>
<dbReference type="InterPro" id="IPR050182">
    <property type="entry name" value="Cytochrome_P450_fam2"/>
</dbReference>
<dbReference type="InterPro" id="IPR036396">
    <property type="entry name" value="Cyt_P450_sf"/>
</dbReference>
<proteinExistence type="inferred from homology"/>
<evidence type="ECO:0000256" key="6">
    <source>
        <dbReference type="ARBA" id="ARBA00023002"/>
    </source>
</evidence>
<keyword evidence="6" id="KW-0560">Oxidoreductase</keyword>
<dbReference type="InterPro" id="IPR017972">
    <property type="entry name" value="Cyt_P450_CS"/>
</dbReference>
<dbReference type="PROSITE" id="PS00086">
    <property type="entry name" value="CYTOCHROME_P450"/>
    <property type="match status" value="1"/>
</dbReference>
<dbReference type="SUPFAM" id="SSF48264">
    <property type="entry name" value="Cytochrome P450"/>
    <property type="match status" value="1"/>
</dbReference>
<feature type="domain" description="AN1-type" evidence="11">
    <location>
        <begin position="63"/>
        <end position="111"/>
    </location>
</feature>
<dbReference type="AlphaFoldDB" id="A0A1I8AII3"/>
<protein>
    <submittedName>
        <fullName evidence="13">AN1-type domain-containing protein</fullName>
    </submittedName>
</protein>
<dbReference type="FunFam" id="1.10.630.10:FF:000036">
    <property type="entry name" value="CYtochrome P450 family"/>
    <property type="match status" value="1"/>
</dbReference>
<evidence type="ECO:0000256" key="10">
    <source>
        <dbReference type="PROSITE-ProRule" id="PRU00449"/>
    </source>
</evidence>
<evidence type="ECO:0000256" key="7">
    <source>
        <dbReference type="ARBA" id="ARBA00023004"/>
    </source>
</evidence>
<dbReference type="PRINTS" id="PR00463">
    <property type="entry name" value="EP450I"/>
</dbReference>
<organism evidence="12 13">
    <name type="scientific">Steinernema glaseri</name>
    <dbReference type="NCBI Taxonomy" id="37863"/>
    <lineage>
        <taxon>Eukaryota</taxon>
        <taxon>Metazoa</taxon>
        <taxon>Ecdysozoa</taxon>
        <taxon>Nematoda</taxon>
        <taxon>Chromadorea</taxon>
        <taxon>Rhabditida</taxon>
        <taxon>Tylenchina</taxon>
        <taxon>Panagrolaimomorpha</taxon>
        <taxon>Strongyloidoidea</taxon>
        <taxon>Steinernematidae</taxon>
        <taxon>Steinernema</taxon>
    </lineage>
</organism>
<keyword evidence="3 9" id="KW-0479">Metal-binding</keyword>
<dbReference type="Gene3D" id="1.10.630.10">
    <property type="entry name" value="Cytochrome P450"/>
    <property type="match status" value="1"/>
</dbReference>
<dbReference type="GO" id="GO:0006805">
    <property type="term" value="P:xenobiotic metabolic process"/>
    <property type="evidence" value="ECO:0007669"/>
    <property type="project" value="TreeGrafter"/>
</dbReference>
<dbReference type="GO" id="GO:0008270">
    <property type="term" value="F:zinc ion binding"/>
    <property type="evidence" value="ECO:0007669"/>
    <property type="project" value="UniProtKB-KW"/>
</dbReference>
<evidence type="ECO:0000256" key="5">
    <source>
        <dbReference type="ARBA" id="ARBA00022833"/>
    </source>
</evidence>
<evidence type="ECO:0000259" key="11">
    <source>
        <dbReference type="PROSITE" id="PS51039"/>
    </source>
</evidence>
<evidence type="ECO:0000313" key="13">
    <source>
        <dbReference type="WBParaSite" id="L893_g6094.t2"/>
    </source>
</evidence>
<dbReference type="PANTHER" id="PTHR24300:SF338">
    <property type="entry name" value="CYTOCHROME P450 CYP36A1-RELATED"/>
    <property type="match status" value="1"/>
</dbReference>
<evidence type="ECO:0000256" key="2">
    <source>
        <dbReference type="ARBA" id="ARBA00010617"/>
    </source>
</evidence>
<dbReference type="GO" id="GO:0005506">
    <property type="term" value="F:iron ion binding"/>
    <property type="evidence" value="ECO:0007669"/>
    <property type="project" value="InterPro"/>
</dbReference>
<reference evidence="13" key="1">
    <citation type="submission" date="2016-11" db="UniProtKB">
        <authorList>
            <consortium name="WormBaseParasite"/>
        </authorList>
    </citation>
    <scope>IDENTIFICATION</scope>
</reference>
<dbReference type="Pfam" id="PF01428">
    <property type="entry name" value="zf-AN1"/>
    <property type="match status" value="1"/>
</dbReference>
<evidence type="ECO:0000256" key="8">
    <source>
        <dbReference type="ARBA" id="ARBA00023033"/>
    </source>
</evidence>
<dbReference type="GO" id="GO:0020037">
    <property type="term" value="F:heme binding"/>
    <property type="evidence" value="ECO:0007669"/>
    <property type="project" value="InterPro"/>
</dbReference>
<dbReference type="InterPro" id="IPR035896">
    <property type="entry name" value="AN1-like_Znf"/>
</dbReference>
<feature type="binding site" description="axial binding residue" evidence="9">
    <location>
        <position position="702"/>
    </location>
    <ligand>
        <name>heme</name>
        <dbReference type="ChEBI" id="CHEBI:30413"/>
    </ligand>
    <ligandPart>
        <name>Fe</name>
        <dbReference type="ChEBI" id="CHEBI:18248"/>
    </ligandPart>
</feature>
<evidence type="ECO:0000256" key="9">
    <source>
        <dbReference type="PIRSR" id="PIRSR602401-1"/>
    </source>
</evidence>
<dbReference type="InterPro" id="IPR001128">
    <property type="entry name" value="Cyt_P450"/>
</dbReference>
<keyword evidence="12" id="KW-1185">Reference proteome</keyword>
<dbReference type="InterPro" id="IPR000058">
    <property type="entry name" value="Znf_AN1"/>
</dbReference>
<comment type="cofactor">
    <cofactor evidence="1 9">
        <name>heme</name>
        <dbReference type="ChEBI" id="CHEBI:30413"/>
    </cofactor>
</comment>
<name>A0A1I8AII3_9BILA</name>
<keyword evidence="9" id="KW-0349">Heme</keyword>
<dbReference type="PROSITE" id="PS51039">
    <property type="entry name" value="ZF_AN1"/>
    <property type="match status" value="1"/>
</dbReference>
<dbReference type="GO" id="GO:0016712">
    <property type="term" value="F:oxidoreductase activity, acting on paired donors, with incorporation or reduction of molecular oxygen, reduced flavin or flavoprotein as one donor, and incorporation of one atom of oxygen"/>
    <property type="evidence" value="ECO:0007669"/>
    <property type="project" value="TreeGrafter"/>
</dbReference>
<evidence type="ECO:0000256" key="3">
    <source>
        <dbReference type="ARBA" id="ARBA00022723"/>
    </source>
</evidence>
<dbReference type="GO" id="GO:0006082">
    <property type="term" value="P:organic acid metabolic process"/>
    <property type="evidence" value="ECO:0007669"/>
    <property type="project" value="TreeGrafter"/>
</dbReference>
<dbReference type="PANTHER" id="PTHR24300">
    <property type="entry name" value="CYTOCHROME P450 508A4-RELATED"/>
    <property type="match status" value="1"/>
</dbReference>
<evidence type="ECO:0000256" key="4">
    <source>
        <dbReference type="ARBA" id="ARBA00022771"/>
    </source>
</evidence>
<dbReference type="Pfam" id="PF00067">
    <property type="entry name" value="p450"/>
    <property type="match status" value="1"/>
</dbReference>
<sequence length="757" mass="86183">MAEFPDVGKHCALSSCQKLDFTPHLCPHCEKHFCGDHRLSHGCLDAAATAPNGEPPTSNSAAPLRPHLCAKNGCFNRESVKIVCSHCSQNFCLSHRHAEDHECKYHESINDVENRQKEAVKKEIMAKLAPKQEKIAAPATKKTKVLSVAEQKKMDRIEAMRLKSNVNPTLGIPKELRMVIFAKVFEPEERRVPILIHMRWTVGRCLDKIASDLKIINDNGVTDAKKLRLYKDDGAEPLTMSDNILDHFGVSDLSTVILKRDLMIEVFACVVILCSLLYHNYVFKRRCWPPGPPPLPIFGNILQLNLKLPEKTFLEWKRRYGDVFTIWIPDPVVVLASNELQTEYFGRPGETFAGRPQSMIMKLLFKGNWGLILDDNEVYKNQRRFALHALKDHGFARPEFEPFIVGEALRAIERSLEEQETSGECDIKSCFTMCSGNIINQLVFGHTTDDKEKLVMLKTTLQELFSEWFHPRWLLLEALPWLRHLERIGIGYGIGRASKINNRFLSFLQDEIAEHQRSFDPHLPPRDFADAFLLEMSKLPGGEETKEFNMWQLTIACYDLWSAALETTVCTLQHAVLFLLQNPEIQEKIHGEIYDAIGTEQHLTSKDQFRLPYLSAFIQEVHRLTNVIPLSLPHETLDDTTIEGYHIPKGTAVMAQLACVNLDPDEYEEPEKCLPERHIDPTTGKLRREDRLHPFSIGRRACLGEGLARPEMFIVLGTLLQKCRVVPVEEGKPPTIEPSPGLVKSVRPFMCKLEKLG</sequence>
<accession>A0A1I8AII3</accession>